<name>A0AAE2MHK7_RHILE</name>
<dbReference type="EMBL" id="JACIGO010000001">
    <property type="protein sequence ID" value="MBB4289508.1"/>
    <property type="molecule type" value="Genomic_DNA"/>
</dbReference>
<dbReference type="Proteomes" id="UP000538507">
    <property type="component" value="Unassembled WGS sequence"/>
</dbReference>
<dbReference type="RefSeq" id="WP_183606593.1">
    <property type="nucleotide sequence ID" value="NZ_JACHAZ010000002.1"/>
</dbReference>
<dbReference type="SUPFAM" id="SSF47413">
    <property type="entry name" value="lambda repressor-like DNA-binding domains"/>
    <property type="match status" value="1"/>
</dbReference>
<comment type="caution">
    <text evidence="2">The sequence shown here is derived from an EMBL/GenBank/DDBJ whole genome shotgun (WGS) entry which is preliminary data.</text>
</comment>
<dbReference type="GO" id="GO:0003677">
    <property type="term" value="F:DNA binding"/>
    <property type="evidence" value="ECO:0007669"/>
    <property type="project" value="InterPro"/>
</dbReference>
<feature type="domain" description="HTH cro/C1-type" evidence="1">
    <location>
        <begin position="9"/>
        <end position="62"/>
    </location>
</feature>
<gene>
    <name evidence="2" type="ORF">GGE16_001524</name>
</gene>
<protein>
    <submittedName>
        <fullName evidence="2">Transcriptional regulator with XRE-family HTH domain</fullName>
    </submittedName>
</protein>
<dbReference type="InterPro" id="IPR001387">
    <property type="entry name" value="Cro/C1-type_HTH"/>
</dbReference>
<dbReference type="PROSITE" id="PS50943">
    <property type="entry name" value="HTH_CROC1"/>
    <property type="match status" value="1"/>
</dbReference>
<evidence type="ECO:0000313" key="3">
    <source>
        <dbReference type="Proteomes" id="UP000538507"/>
    </source>
</evidence>
<dbReference type="Gene3D" id="1.10.260.40">
    <property type="entry name" value="lambda repressor-like DNA-binding domains"/>
    <property type="match status" value="1"/>
</dbReference>
<dbReference type="AlphaFoldDB" id="A0AAE2MHK7"/>
<organism evidence="2 3">
    <name type="scientific">Rhizobium leguminosarum</name>
    <dbReference type="NCBI Taxonomy" id="384"/>
    <lineage>
        <taxon>Bacteria</taxon>
        <taxon>Pseudomonadati</taxon>
        <taxon>Pseudomonadota</taxon>
        <taxon>Alphaproteobacteria</taxon>
        <taxon>Hyphomicrobiales</taxon>
        <taxon>Rhizobiaceae</taxon>
        <taxon>Rhizobium/Agrobacterium group</taxon>
        <taxon>Rhizobium</taxon>
    </lineage>
</organism>
<reference evidence="2 3" key="1">
    <citation type="submission" date="2020-08" db="EMBL/GenBank/DDBJ databases">
        <title>Genomic Encyclopedia of Type Strains, Phase IV (KMG-V): Genome sequencing to study the core and pangenomes of soil and plant-associated prokaryotes.</title>
        <authorList>
            <person name="Whitman W."/>
        </authorList>
    </citation>
    <scope>NUCLEOTIDE SEQUENCE [LARGE SCALE GENOMIC DNA]</scope>
    <source>
        <strain evidence="2 3">SEMIA 415</strain>
    </source>
</reference>
<proteinExistence type="predicted"/>
<accession>A0AAE2MHK7</accession>
<evidence type="ECO:0000313" key="2">
    <source>
        <dbReference type="EMBL" id="MBB4289508.1"/>
    </source>
</evidence>
<sequence>MTRVSAAVLRAARAYTDLSQEALAKRAGMAKRTVFRRENLGARQDIILEKILAVLREEGVTLVFDDHGAVRGLQFRQ</sequence>
<evidence type="ECO:0000259" key="1">
    <source>
        <dbReference type="PROSITE" id="PS50943"/>
    </source>
</evidence>
<dbReference type="InterPro" id="IPR010982">
    <property type="entry name" value="Lambda_DNA-bd_dom_sf"/>
</dbReference>